<sequence length="65" mass="6654">MKISLDLSACTGHGRCYALAPDVFTADDQGHAELIDPSGAVADDLVDQAHSAIANCPEQAITGAD</sequence>
<keyword evidence="4" id="KW-0408">Iron</keyword>
<dbReference type="PANTHER" id="PTHR36923">
    <property type="entry name" value="FERREDOXIN"/>
    <property type="match status" value="1"/>
</dbReference>
<evidence type="ECO:0000313" key="9">
    <source>
        <dbReference type="EMBL" id="CAB5023433.1"/>
    </source>
</evidence>
<keyword evidence="1" id="KW-0813">Transport</keyword>
<dbReference type="Pfam" id="PF13459">
    <property type="entry name" value="Fer4_15"/>
    <property type="match status" value="1"/>
</dbReference>
<dbReference type="PANTHER" id="PTHR36923:SF3">
    <property type="entry name" value="FERREDOXIN"/>
    <property type="match status" value="1"/>
</dbReference>
<dbReference type="EMBL" id="CAFBMM010000099">
    <property type="protein sequence ID" value="CAB4916177.1"/>
    <property type="molecule type" value="Genomic_DNA"/>
</dbReference>
<dbReference type="SUPFAM" id="SSF54862">
    <property type="entry name" value="4Fe-4S ferredoxins"/>
    <property type="match status" value="1"/>
</dbReference>
<evidence type="ECO:0000313" key="7">
    <source>
        <dbReference type="EMBL" id="CAB4916177.1"/>
    </source>
</evidence>
<evidence type="ECO:0000256" key="5">
    <source>
        <dbReference type="ARBA" id="ARBA00023014"/>
    </source>
</evidence>
<organism evidence="6">
    <name type="scientific">freshwater metagenome</name>
    <dbReference type="NCBI Taxonomy" id="449393"/>
    <lineage>
        <taxon>unclassified sequences</taxon>
        <taxon>metagenomes</taxon>
        <taxon>ecological metagenomes</taxon>
    </lineage>
</organism>
<evidence type="ECO:0000256" key="1">
    <source>
        <dbReference type="ARBA" id="ARBA00022448"/>
    </source>
</evidence>
<dbReference type="GO" id="GO:0051536">
    <property type="term" value="F:iron-sulfur cluster binding"/>
    <property type="evidence" value="ECO:0007669"/>
    <property type="project" value="UniProtKB-KW"/>
</dbReference>
<keyword evidence="5" id="KW-0411">Iron-sulfur</keyword>
<dbReference type="InterPro" id="IPR051269">
    <property type="entry name" value="Fe-S_cluster_ET"/>
</dbReference>
<dbReference type="GO" id="GO:0046872">
    <property type="term" value="F:metal ion binding"/>
    <property type="evidence" value="ECO:0007669"/>
    <property type="project" value="UniProtKB-KW"/>
</dbReference>
<reference evidence="6" key="1">
    <citation type="submission" date="2020-05" db="EMBL/GenBank/DDBJ databases">
        <authorList>
            <person name="Chiriac C."/>
            <person name="Salcher M."/>
            <person name="Ghai R."/>
            <person name="Kavagutti S V."/>
        </authorList>
    </citation>
    <scope>NUCLEOTIDE SEQUENCE</scope>
</reference>
<evidence type="ECO:0000256" key="3">
    <source>
        <dbReference type="ARBA" id="ARBA00022982"/>
    </source>
</evidence>
<protein>
    <submittedName>
        <fullName evidence="6">Unannotated protein</fullName>
    </submittedName>
</protein>
<keyword evidence="3" id="KW-0249">Electron transport</keyword>
<evidence type="ECO:0000313" key="8">
    <source>
        <dbReference type="EMBL" id="CAB4971031.1"/>
    </source>
</evidence>
<keyword evidence="2" id="KW-0479">Metal-binding</keyword>
<proteinExistence type="predicted"/>
<dbReference type="EMBL" id="CAFBOF010000005">
    <property type="protein sequence ID" value="CAB4971031.1"/>
    <property type="molecule type" value="Genomic_DNA"/>
</dbReference>
<evidence type="ECO:0000313" key="6">
    <source>
        <dbReference type="EMBL" id="CAB4712025.1"/>
    </source>
</evidence>
<dbReference type="Gene3D" id="3.30.70.20">
    <property type="match status" value="1"/>
</dbReference>
<accession>A0A6J6QSQ9</accession>
<dbReference type="AlphaFoldDB" id="A0A6J6QSQ9"/>
<evidence type="ECO:0000256" key="2">
    <source>
        <dbReference type="ARBA" id="ARBA00022723"/>
    </source>
</evidence>
<dbReference type="EMBL" id="CAEZYK010000001">
    <property type="protein sequence ID" value="CAB4712025.1"/>
    <property type="molecule type" value="Genomic_DNA"/>
</dbReference>
<evidence type="ECO:0000256" key="4">
    <source>
        <dbReference type="ARBA" id="ARBA00023004"/>
    </source>
</evidence>
<name>A0A6J6QSQ9_9ZZZZ</name>
<gene>
    <name evidence="6" type="ORF">UFOPK2683_00051</name>
    <name evidence="7" type="ORF">UFOPK3605_01424</name>
    <name evidence="8" type="ORF">UFOPK3897_00427</name>
    <name evidence="9" type="ORF">UFOPK4121_00804</name>
</gene>
<dbReference type="EMBL" id="CAFBPQ010000020">
    <property type="protein sequence ID" value="CAB5023433.1"/>
    <property type="molecule type" value="Genomic_DNA"/>
</dbReference>